<reference evidence="2 3" key="1">
    <citation type="submission" date="2021-06" db="EMBL/GenBank/DDBJ databases">
        <title>Caerostris darwini draft genome.</title>
        <authorList>
            <person name="Kono N."/>
            <person name="Arakawa K."/>
        </authorList>
    </citation>
    <scope>NUCLEOTIDE SEQUENCE [LARGE SCALE GENOMIC DNA]</scope>
</reference>
<proteinExistence type="predicted"/>
<dbReference type="AlphaFoldDB" id="A0AAV4TGW0"/>
<accession>A0AAV4TGW0</accession>
<gene>
    <name evidence="2" type="ORF">CDAR_423111</name>
</gene>
<evidence type="ECO:0000313" key="3">
    <source>
        <dbReference type="Proteomes" id="UP001054837"/>
    </source>
</evidence>
<dbReference type="Proteomes" id="UP001054837">
    <property type="component" value="Unassembled WGS sequence"/>
</dbReference>
<organism evidence="2 3">
    <name type="scientific">Caerostris darwini</name>
    <dbReference type="NCBI Taxonomy" id="1538125"/>
    <lineage>
        <taxon>Eukaryota</taxon>
        <taxon>Metazoa</taxon>
        <taxon>Ecdysozoa</taxon>
        <taxon>Arthropoda</taxon>
        <taxon>Chelicerata</taxon>
        <taxon>Arachnida</taxon>
        <taxon>Araneae</taxon>
        <taxon>Araneomorphae</taxon>
        <taxon>Entelegynae</taxon>
        <taxon>Araneoidea</taxon>
        <taxon>Araneidae</taxon>
        <taxon>Caerostris</taxon>
    </lineage>
</organism>
<keyword evidence="3" id="KW-1185">Reference proteome</keyword>
<evidence type="ECO:0000256" key="1">
    <source>
        <dbReference type="SAM" id="MobiDB-lite"/>
    </source>
</evidence>
<comment type="caution">
    <text evidence="2">The sequence shown here is derived from an EMBL/GenBank/DDBJ whole genome shotgun (WGS) entry which is preliminary data.</text>
</comment>
<protein>
    <submittedName>
        <fullName evidence="2">Uncharacterized protein</fullName>
    </submittedName>
</protein>
<dbReference type="EMBL" id="BPLQ01009436">
    <property type="protein sequence ID" value="GIY43985.1"/>
    <property type="molecule type" value="Genomic_DNA"/>
</dbReference>
<name>A0AAV4TGW0_9ARAC</name>
<feature type="region of interest" description="Disordered" evidence="1">
    <location>
        <begin position="23"/>
        <end position="68"/>
    </location>
</feature>
<evidence type="ECO:0000313" key="2">
    <source>
        <dbReference type="EMBL" id="GIY43985.1"/>
    </source>
</evidence>
<sequence length="99" mass="10866">MTRIKTKMTQHLKISDLSEKSVIYQKNKKPSRTTKKETSSRPNNKMILSKRRGLMKKSSASIPPSWKGELGGGVECEKGAPLCFCGGLLIDTGKIGNVT</sequence>